<evidence type="ECO:0000256" key="2">
    <source>
        <dbReference type="ARBA" id="ARBA00004574"/>
    </source>
</evidence>
<dbReference type="InterPro" id="IPR001357">
    <property type="entry name" value="BRCT_dom"/>
</dbReference>
<keyword evidence="9" id="KW-0804">Transcription</keyword>
<dbReference type="GO" id="GO:0042162">
    <property type="term" value="F:telomeric DNA binding"/>
    <property type="evidence" value="ECO:0007669"/>
    <property type="project" value="TreeGrafter"/>
</dbReference>
<feature type="region of interest" description="Disordered" evidence="12">
    <location>
        <begin position="654"/>
        <end position="680"/>
    </location>
</feature>
<feature type="region of interest" description="Disordered" evidence="12">
    <location>
        <begin position="824"/>
        <end position="849"/>
    </location>
</feature>
<feature type="region of interest" description="Disordered" evidence="12">
    <location>
        <begin position="975"/>
        <end position="1022"/>
    </location>
</feature>
<keyword evidence="5" id="KW-0158">Chromosome</keyword>
<dbReference type="InterPro" id="IPR015010">
    <property type="entry name" value="TERF2IP_Myb"/>
</dbReference>
<feature type="compositionally biased region" description="Basic and acidic residues" evidence="12">
    <location>
        <begin position="660"/>
        <end position="670"/>
    </location>
</feature>
<dbReference type="EMBL" id="JAAAJA010000454">
    <property type="protein sequence ID" value="KAG0253532.1"/>
    <property type="molecule type" value="Genomic_DNA"/>
</dbReference>
<evidence type="ECO:0000259" key="13">
    <source>
        <dbReference type="PROSITE" id="PS50172"/>
    </source>
</evidence>
<feature type="compositionally biased region" description="Polar residues" evidence="12">
    <location>
        <begin position="416"/>
        <end position="436"/>
    </location>
</feature>
<evidence type="ECO:0000256" key="12">
    <source>
        <dbReference type="SAM" id="MobiDB-lite"/>
    </source>
</evidence>
<evidence type="ECO:0000256" key="5">
    <source>
        <dbReference type="ARBA" id="ARBA00022454"/>
    </source>
</evidence>
<dbReference type="GO" id="GO:0070187">
    <property type="term" value="C:shelterin complex"/>
    <property type="evidence" value="ECO:0007669"/>
    <property type="project" value="TreeGrafter"/>
</dbReference>
<comment type="subcellular location">
    <subcellularLocation>
        <location evidence="2">Chromosome</location>
        <location evidence="2">Telomere</location>
    </subcellularLocation>
    <subcellularLocation>
        <location evidence="1">Nucleus</location>
    </subcellularLocation>
</comment>
<feature type="compositionally biased region" description="Basic and acidic residues" evidence="12">
    <location>
        <begin position="827"/>
        <end position="841"/>
    </location>
</feature>
<dbReference type="PANTHER" id="PTHR16466">
    <property type="entry name" value="TELOMERE REPEAT-BINDING FACTOR 2-INTERACTING PROTEIN 1"/>
    <property type="match status" value="1"/>
</dbReference>
<feature type="compositionally biased region" description="Basic and acidic residues" evidence="12">
    <location>
        <begin position="985"/>
        <end position="1017"/>
    </location>
</feature>
<dbReference type="Gene3D" id="1.10.10.60">
    <property type="entry name" value="Homeodomain-like"/>
    <property type="match status" value="1"/>
</dbReference>
<evidence type="ECO:0000256" key="6">
    <source>
        <dbReference type="ARBA" id="ARBA00022895"/>
    </source>
</evidence>
<feature type="region of interest" description="Disordered" evidence="12">
    <location>
        <begin position="318"/>
        <end position="353"/>
    </location>
</feature>
<dbReference type="CDD" id="cd11655">
    <property type="entry name" value="rap1_myb-like"/>
    <property type="match status" value="1"/>
</dbReference>
<feature type="domain" description="BRCT" evidence="13">
    <location>
        <begin position="1"/>
        <end position="65"/>
    </location>
</feature>
<keyword evidence="15" id="KW-1185">Reference proteome</keyword>
<dbReference type="PROSITE" id="PS50172">
    <property type="entry name" value="BRCT"/>
    <property type="match status" value="1"/>
</dbReference>
<comment type="caution">
    <text evidence="14">The sequence shown here is derived from an EMBL/GenBank/DDBJ whole genome shotgun (WGS) entry which is preliminary data.</text>
</comment>
<organism evidence="14 15">
    <name type="scientific">Mortierella polycephala</name>
    <dbReference type="NCBI Taxonomy" id="41804"/>
    <lineage>
        <taxon>Eukaryota</taxon>
        <taxon>Fungi</taxon>
        <taxon>Fungi incertae sedis</taxon>
        <taxon>Mucoromycota</taxon>
        <taxon>Mortierellomycotina</taxon>
        <taxon>Mortierellomycetes</taxon>
        <taxon>Mortierellales</taxon>
        <taxon>Mortierellaceae</taxon>
        <taxon>Mortierella</taxon>
    </lineage>
</organism>
<protein>
    <recommendedName>
        <fullName evidence="4">Telomeric repeat-binding factor 2-interacting protein 1</fullName>
    </recommendedName>
    <alternativeName>
        <fullName evidence="11">Repressor/activator protein 1 homolog</fullName>
    </alternativeName>
</protein>
<evidence type="ECO:0000256" key="3">
    <source>
        <dbReference type="ARBA" id="ARBA00010467"/>
    </source>
</evidence>
<keyword evidence="8" id="KW-0010">Activator</keyword>
<feature type="region of interest" description="Disordered" evidence="12">
    <location>
        <begin position="615"/>
        <end position="639"/>
    </location>
</feature>
<evidence type="ECO:0000256" key="10">
    <source>
        <dbReference type="ARBA" id="ARBA00023242"/>
    </source>
</evidence>
<dbReference type="Pfam" id="PF11626">
    <property type="entry name" value="Rap1_C"/>
    <property type="match status" value="1"/>
</dbReference>
<keyword evidence="10" id="KW-0539">Nucleus</keyword>
<feature type="compositionally biased region" description="Basic and acidic residues" evidence="12">
    <location>
        <begin position="707"/>
        <end position="721"/>
    </location>
</feature>
<feature type="region of interest" description="Disordered" evidence="12">
    <location>
        <begin position="700"/>
        <end position="729"/>
    </location>
</feature>
<keyword evidence="7" id="KW-0805">Transcription regulation</keyword>
<evidence type="ECO:0000256" key="11">
    <source>
        <dbReference type="ARBA" id="ARBA00032471"/>
    </source>
</evidence>
<sequence length="1202" mass="134317">MEIKDQQTLENMIKANGGAVTRDEKIAYIRLGVPGLRYLGTMYSAQWVYDCIEQGRLIDHDDPEYQLGRGIKSDRTHFTVDEDRLLREFIHHKKQQGAALNGNKIYEEFAYANTQHSWQSWRDRAIKALKLTAPPSLYELHKAKREETAKKQQARETTVEHEQIAVNAPPPTIAGSVQAHQQPSQQPPALEQSPILLSDDGDDDDLPQYQTQPFSQNTLQPLDDFFDISDIEIDSDEDELHRTEMSALLRRRNESGSLPITETTLIFKADPDPVEIKRPTPTIRINARHALKNEELEVKMDTRKVETKDTVAATSIRQTRSKRMSLSPLRATSTENGTEQMDNTRSRRSLPNMKLHEQTLAPSNSEGPVAHEGTEQILQPEPQPLQLAIREAPEPYEPLLQGPQRRLSPTFPAWRNSPQVNRSIPDSLSSPSQNRSPVDHHSAAAEEQPHVDVSVLTHSVDVDVAEKDDEQVEETTIDDLSYDGPVPGAEGDDDLAGAEEFPSPTHVDLGSRDHIAVEETIMEETIVVNASVSMKQDSVSTEAGASADVINNNRVDMNHVVAGEVTLDETTAVNRISTAERQPEDGRALFSDPDNIKLMDKDDIEVEQMVLQPKRVQSPVEHDAGHREADESSGTVELSDKDDIAMEQMILQPKRVQSSVEHDAGHREADESSGTVKLSDKDDITVERLILQAMRGAISTTAAENGTHPEDIGDALDDKSIRPTNESADQDLAEQDYSFDIELPAKLFQSAPLRPRSVHETAKVRSKASPDASHLPEQSDLSDRDPVFSGPDDLDEVAPYEMDDIAADLSSQEMDDHTKVKISGVSEGHRSPSHELLHQVEEDPEQHSQLVRNGVTFNIEAPVQQAEESLGAVQEKQGSTATPQADKHDLKDDLVESEEPQAAITLEKRAESLSKNESLLSGMNPKDIDSIRRKIQESDNAGQEVAAKEEAEDDDDEEEPLIRRKRMVLAQQSRAESEVLADIVENDKSDAEEKDKDNDDGVDKGRSESVVKGRSGEKGTATLKKPLDAVQKFYQPKERVDDGLLDENEDMDRIRRLRLQLYLQELYQKQARHLMKYELIPTLHAIDALDACSGDLELVLRLISDGMTEDIESRFWTRKDDSKVLSANNEDVMALMCKHSAVEVIQRTQYLTRTREAAEQFVISHEDLQSSGAPRRKGDLSRLSPVDFAVTPALKKRRVVSK</sequence>
<dbReference type="InterPro" id="IPR039595">
    <property type="entry name" value="TE2IP/Rap1"/>
</dbReference>
<dbReference type="Pfam" id="PF08914">
    <property type="entry name" value="Myb_Rap1"/>
    <property type="match status" value="1"/>
</dbReference>
<feature type="compositionally biased region" description="Basic and acidic residues" evidence="12">
    <location>
        <begin position="437"/>
        <end position="450"/>
    </location>
</feature>
<feature type="region of interest" description="Disordered" evidence="12">
    <location>
        <begin position="862"/>
        <end position="961"/>
    </location>
</feature>
<dbReference type="InterPro" id="IPR021661">
    <property type="entry name" value="Rap1_C"/>
</dbReference>
<keyword evidence="6" id="KW-0779">Telomere</keyword>
<feature type="compositionally biased region" description="Polar residues" evidence="12">
    <location>
        <begin position="330"/>
        <end position="343"/>
    </location>
</feature>
<evidence type="ECO:0000313" key="15">
    <source>
        <dbReference type="Proteomes" id="UP000726737"/>
    </source>
</evidence>
<gene>
    <name evidence="14" type="ORF">BG011_006323</name>
</gene>
<feature type="region of interest" description="Disordered" evidence="12">
    <location>
        <begin position="398"/>
        <end position="452"/>
    </location>
</feature>
<dbReference type="OrthoDB" id="435460at2759"/>
<dbReference type="Proteomes" id="UP000726737">
    <property type="component" value="Unassembled WGS sequence"/>
</dbReference>
<proteinExistence type="inferred from homology"/>
<feature type="region of interest" description="Disordered" evidence="12">
    <location>
        <begin position="169"/>
        <end position="212"/>
    </location>
</feature>
<evidence type="ECO:0000313" key="14">
    <source>
        <dbReference type="EMBL" id="KAG0253532.1"/>
    </source>
</evidence>
<accession>A0A9P6U072</accession>
<feature type="compositionally biased region" description="Acidic residues" evidence="12">
    <location>
        <begin position="950"/>
        <end position="959"/>
    </location>
</feature>
<feature type="compositionally biased region" description="Basic and acidic residues" evidence="12">
    <location>
        <begin position="885"/>
        <end position="894"/>
    </location>
</feature>
<evidence type="ECO:0000256" key="1">
    <source>
        <dbReference type="ARBA" id="ARBA00004123"/>
    </source>
</evidence>
<dbReference type="GO" id="GO:0010833">
    <property type="term" value="P:telomere maintenance via telomere lengthening"/>
    <property type="evidence" value="ECO:0007669"/>
    <property type="project" value="TreeGrafter"/>
</dbReference>
<comment type="similarity">
    <text evidence="3">Belongs to the RAP1 family.</text>
</comment>
<name>A0A9P6U072_9FUNG</name>
<feature type="region of interest" description="Disordered" evidence="12">
    <location>
        <begin position="360"/>
        <end position="379"/>
    </location>
</feature>
<evidence type="ECO:0000256" key="4">
    <source>
        <dbReference type="ARBA" id="ARBA00017805"/>
    </source>
</evidence>
<dbReference type="PANTHER" id="PTHR16466:SF6">
    <property type="entry name" value="TELOMERIC REPEAT-BINDING FACTOR 2-INTERACTING PROTEIN 1"/>
    <property type="match status" value="1"/>
</dbReference>
<feature type="compositionally biased region" description="Basic and acidic residues" evidence="12">
    <location>
        <begin position="926"/>
        <end position="937"/>
    </location>
</feature>
<dbReference type="AlphaFoldDB" id="A0A9P6U072"/>
<feature type="compositionally biased region" description="Acidic residues" evidence="12">
    <location>
        <begin position="466"/>
        <end position="481"/>
    </location>
</feature>
<evidence type="ECO:0000256" key="8">
    <source>
        <dbReference type="ARBA" id="ARBA00023159"/>
    </source>
</evidence>
<dbReference type="GO" id="GO:0031848">
    <property type="term" value="P:protection from non-homologous end joining at telomere"/>
    <property type="evidence" value="ECO:0007669"/>
    <property type="project" value="TreeGrafter"/>
</dbReference>
<evidence type="ECO:0000256" key="7">
    <source>
        <dbReference type="ARBA" id="ARBA00023015"/>
    </source>
</evidence>
<feature type="region of interest" description="Disordered" evidence="12">
    <location>
        <begin position="464"/>
        <end position="509"/>
    </location>
</feature>
<feature type="compositionally biased region" description="Basic and acidic residues" evidence="12">
    <location>
        <begin position="620"/>
        <end position="630"/>
    </location>
</feature>
<dbReference type="InterPro" id="IPR009057">
    <property type="entry name" value="Homeodomain-like_sf"/>
</dbReference>
<evidence type="ECO:0000256" key="9">
    <source>
        <dbReference type="ARBA" id="ARBA00023163"/>
    </source>
</evidence>
<reference evidence="14" key="1">
    <citation type="journal article" date="2020" name="Fungal Divers.">
        <title>Resolving the Mortierellaceae phylogeny through synthesis of multi-gene phylogenetics and phylogenomics.</title>
        <authorList>
            <person name="Vandepol N."/>
            <person name="Liber J."/>
            <person name="Desiro A."/>
            <person name="Na H."/>
            <person name="Kennedy M."/>
            <person name="Barry K."/>
            <person name="Grigoriev I.V."/>
            <person name="Miller A.N."/>
            <person name="O'Donnell K."/>
            <person name="Stajich J.E."/>
            <person name="Bonito G."/>
        </authorList>
    </citation>
    <scope>NUCLEOTIDE SEQUENCE</scope>
    <source>
        <strain evidence="14">KOD948</strain>
    </source>
</reference>
<feature type="region of interest" description="Disordered" evidence="12">
    <location>
        <begin position="752"/>
        <end position="789"/>
    </location>
</feature>
<dbReference type="SUPFAM" id="SSF46689">
    <property type="entry name" value="Homeodomain-like"/>
    <property type="match status" value="1"/>
</dbReference>